<keyword evidence="8" id="KW-0472">Membrane</keyword>
<dbReference type="Gramene" id="AUR62042115-RA">
    <property type="protein sequence ID" value="AUR62042115-RA:cds"/>
    <property type="gene ID" value="AUR62042115"/>
</dbReference>
<proteinExistence type="inferred from homology"/>
<accession>A0A803N8F0</accession>
<dbReference type="EnsemblPlants" id="AUR62042115-RA">
    <property type="protein sequence ID" value="AUR62042115-RA:cds"/>
    <property type="gene ID" value="AUR62042115"/>
</dbReference>
<evidence type="ECO:0000256" key="3">
    <source>
        <dbReference type="ARBA" id="ARBA00022448"/>
    </source>
</evidence>
<dbReference type="GO" id="GO:0006979">
    <property type="term" value="P:response to oxidative stress"/>
    <property type="evidence" value="ECO:0007669"/>
    <property type="project" value="TreeGrafter"/>
</dbReference>
<evidence type="ECO:0000256" key="7">
    <source>
        <dbReference type="ARBA" id="ARBA00023128"/>
    </source>
</evidence>
<name>A0A803N8F0_CHEQI</name>
<protein>
    <submittedName>
        <fullName evidence="10">Uncharacterized protein</fullName>
    </submittedName>
</protein>
<keyword evidence="7" id="KW-0496">Mitochondrion</keyword>
<keyword evidence="11" id="KW-1185">Reference proteome</keyword>
<sequence>MLFSSSKNGGDLESKDTPNSANLEEARKRVFDFFKLACRALPTVMDIYNLDDVATISQLRSTIAFQI</sequence>
<dbReference type="GO" id="GO:0005743">
    <property type="term" value="C:mitochondrial inner membrane"/>
    <property type="evidence" value="ECO:0007669"/>
    <property type="project" value="UniProtKB-SubCell"/>
</dbReference>
<keyword evidence="6" id="KW-0249">Electron transport</keyword>
<dbReference type="Proteomes" id="UP000596660">
    <property type="component" value="Unplaced"/>
</dbReference>
<evidence type="ECO:0000256" key="8">
    <source>
        <dbReference type="ARBA" id="ARBA00023136"/>
    </source>
</evidence>
<evidence type="ECO:0000256" key="2">
    <source>
        <dbReference type="ARBA" id="ARBA00009508"/>
    </source>
</evidence>
<evidence type="ECO:0000256" key="9">
    <source>
        <dbReference type="SAM" id="MobiDB-lite"/>
    </source>
</evidence>
<evidence type="ECO:0000313" key="10">
    <source>
        <dbReference type="EnsemblPlants" id="AUR62042115-RA:cds"/>
    </source>
</evidence>
<feature type="region of interest" description="Disordered" evidence="9">
    <location>
        <begin position="1"/>
        <end position="20"/>
    </location>
</feature>
<evidence type="ECO:0000256" key="4">
    <source>
        <dbReference type="ARBA" id="ARBA00022660"/>
    </source>
</evidence>
<evidence type="ECO:0000256" key="6">
    <source>
        <dbReference type="ARBA" id="ARBA00022982"/>
    </source>
</evidence>
<organism evidence="10 11">
    <name type="scientific">Chenopodium quinoa</name>
    <name type="common">Quinoa</name>
    <dbReference type="NCBI Taxonomy" id="63459"/>
    <lineage>
        <taxon>Eukaryota</taxon>
        <taxon>Viridiplantae</taxon>
        <taxon>Streptophyta</taxon>
        <taxon>Embryophyta</taxon>
        <taxon>Tracheophyta</taxon>
        <taxon>Spermatophyta</taxon>
        <taxon>Magnoliopsida</taxon>
        <taxon>eudicotyledons</taxon>
        <taxon>Gunneridae</taxon>
        <taxon>Pentapetalae</taxon>
        <taxon>Caryophyllales</taxon>
        <taxon>Chenopodiaceae</taxon>
        <taxon>Chenopodioideae</taxon>
        <taxon>Atripliceae</taxon>
        <taxon>Chenopodium</taxon>
    </lineage>
</organism>
<comment type="similarity">
    <text evidence="2">Belongs to the complex I LYR family.</text>
</comment>
<dbReference type="AlphaFoldDB" id="A0A803N8F0"/>
<evidence type="ECO:0000256" key="1">
    <source>
        <dbReference type="ARBA" id="ARBA00004443"/>
    </source>
</evidence>
<reference evidence="10" key="1">
    <citation type="journal article" date="2017" name="Nature">
        <title>The genome of Chenopodium quinoa.</title>
        <authorList>
            <person name="Jarvis D.E."/>
            <person name="Ho Y.S."/>
            <person name="Lightfoot D.J."/>
            <person name="Schmoeckel S.M."/>
            <person name="Li B."/>
            <person name="Borm T.J.A."/>
            <person name="Ohyanagi H."/>
            <person name="Mineta K."/>
            <person name="Michell C.T."/>
            <person name="Saber N."/>
            <person name="Kharbatia N.M."/>
            <person name="Rupper R.R."/>
            <person name="Sharp A.R."/>
            <person name="Dally N."/>
            <person name="Boughton B.A."/>
            <person name="Woo Y.H."/>
            <person name="Gao G."/>
            <person name="Schijlen E.G.W.M."/>
            <person name="Guo X."/>
            <person name="Momin A.A."/>
            <person name="Negrao S."/>
            <person name="Al-Babili S."/>
            <person name="Gehring C."/>
            <person name="Roessner U."/>
            <person name="Jung C."/>
            <person name="Murphy K."/>
            <person name="Arold S.T."/>
            <person name="Gojobori T."/>
            <person name="van der Linden C.G."/>
            <person name="van Loo E.N."/>
            <person name="Jellen E.N."/>
            <person name="Maughan P.J."/>
            <person name="Tester M."/>
        </authorList>
    </citation>
    <scope>NUCLEOTIDE SEQUENCE [LARGE SCALE GENOMIC DNA]</scope>
    <source>
        <strain evidence="10">cv. PI 614886</strain>
    </source>
</reference>
<keyword evidence="5" id="KW-0999">Mitochondrion inner membrane</keyword>
<keyword evidence="3" id="KW-0813">Transport</keyword>
<reference evidence="10" key="2">
    <citation type="submission" date="2021-03" db="UniProtKB">
        <authorList>
            <consortium name="EnsemblPlants"/>
        </authorList>
    </citation>
    <scope>IDENTIFICATION</scope>
</reference>
<dbReference type="InterPro" id="IPR016488">
    <property type="entry name" value="NADH_Ub_cplx-1_asu_su-6"/>
</dbReference>
<evidence type="ECO:0000256" key="5">
    <source>
        <dbReference type="ARBA" id="ARBA00022792"/>
    </source>
</evidence>
<dbReference type="PANTHER" id="PTHR12964">
    <property type="entry name" value="NADH-UBIQUINONE OXIDOREDUCTASE B14 SUBUNIT"/>
    <property type="match status" value="1"/>
</dbReference>
<keyword evidence="4" id="KW-0679">Respiratory chain</keyword>
<dbReference type="PANTHER" id="PTHR12964:SF0">
    <property type="entry name" value="NADH DEHYDROGENASE [UBIQUINONE] 1 ALPHA SUBCOMPLEX SUBUNIT 6"/>
    <property type="match status" value="1"/>
</dbReference>
<evidence type="ECO:0000313" key="11">
    <source>
        <dbReference type="Proteomes" id="UP000596660"/>
    </source>
</evidence>
<comment type="subcellular location">
    <subcellularLocation>
        <location evidence="1">Mitochondrion inner membrane</location>
        <topology evidence="1">Peripheral membrane protein</topology>
        <orientation evidence="1">Matrix side</orientation>
    </subcellularLocation>
</comment>